<proteinExistence type="predicted"/>
<reference evidence="1 2" key="1">
    <citation type="submission" date="2015-01" db="EMBL/GenBank/DDBJ databases">
        <title>The Genome Sequence of Rhinocladiella mackenzie CBS 650.93.</title>
        <authorList>
            <consortium name="The Broad Institute Genomics Platform"/>
            <person name="Cuomo C."/>
            <person name="de Hoog S."/>
            <person name="Gorbushina A."/>
            <person name="Stielow B."/>
            <person name="Teixiera M."/>
            <person name="Abouelleil A."/>
            <person name="Chapman S.B."/>
            <person name="Priest M."/>
            <person name="Young S.K."/>
            <person name="Wortman J."/>
            <person name="Nusbaum C."/>
            <person name="Birren B."/>
        </authorList>
    </citation>
    <scope>NUCLEOTIDE SEQUENCE [LARGE SCALE GENOMIC DNA]</scope>
    <source>
        <strain evidence="1 2">CBS 650.93</strain>
    </source>
</reference>
<organism evidence="1 2">
    <name type="scientific">Rhinocladiella mackenziei CBS 650.93</name>
    <dbReference type="NCBI Taxonomy" id="1442369"/>
    <lineage>
        <taxon>Eukaryota</taxon>
        <taxon>Fungi</taxon>
        <taxon>Dikarya</taxon>
        <taxon>Ascomycota</taxon>
        <taxon>Pezizomycotina</taxon>
        <taxon>Eurotiomycetes</taxon>
        <taxon>Chaetothyriomycetidae</taxon>
        <taxon>Chaetothyriales</taxon>
        <taxon>Herpotrichiellaceae</taxon>
        <taxon>Rhinocladiella</taxon>
    </lineage>
</organism>
<dbReference type="HOGENOM" id="CLU_1455169_0_0_1"/>
<evidence type="ECO:0000313" key="2">
    <source>
        <dbReference type="Proteomes" id="UP000053617"/>
    </source>
</evidence>
<protein>
    <submittedName>
        <fullName evidence="1">Uncharacterized protein</fullName>
    </submittedName>
</protein>
<dbReference type="RefSeq" id="XP_013270788.1">
    <property type="nucleotide sequence ID" value="XM_013415334.1"/>
</dbReference>
<keyword evidence="2" id="KW-1185">Reference proteome</keyword>
<dbReference type="Proteomes" id="UP000053617">
    <property type="component" value="Unassembled WGS sequence"/>
</dbReference>
<sequence>MLPLESLPELRILVFEEVHFSTREICRWLFIQPKLKNLILLRPYLHDHWKDLVKKWSEDLEFVPWDHDNKKFEEGDEDLKIPARVSSTAILKYINNGGANPFDNRRWRVFERDPDAEADHDGINDYLSDYSDMSEWRPIDHPEPIEDFDRPEFDEDYDFDAEEIATRTFMVRIVGRLAKTTSAGLT</sequence>
<accession>A0A0D2FNL2</accession>
<gene>
    <name evidence="1" type="ORF">Z518_07205</name>
</gene>
<dbReference type="VEuPathDB" id="FungiDB:Z518_07205"/>
<dbReference type="STRING" id="1442369.A0A0D2FNL2"/>
<dbReference type="AlphaFoldDB" id="A0A0D2FNL2"/>
<dbReference type="EMBL" id="KN847479">
    <property type="protein sequence ID" value="KIX03652.1"/>
    <property type="molecule type" value="Genomic_DNA"/>
</dbReference>
<dbReference type="OrthoDB" id="3140657at2759"/>
<name>A0A0D2FNL2_9EURO</name>
<dbReference type="GeneID" id="25295276"/>
<evidence type="ECO:0000313" key="1">
    <source>
        <dbReference type="EMBL" id="KIX03652.1"/>
    </source>
</evidence>